<dbReference type="EMBL" id="CP133594">
    <property type="protein sequence ID" value="WMW21559.1"/>
    <property type="molecule type" value="Genomic_DNA"/>
</dbReference>
<feature type="domain" description="DUF7308" evidence="2">
    <location>
        <begin position="295"/>
        <end position="466"/>
    </location>
</feature>
<dbReference type="RefSeq" id="WP_309307346.1">
    <property type="nucleotide sequence ID" value="NZ_CP133594.1"/>
</dbReference>
<evidence type="ECO:0000259" key="2">
    <source>
        <dbReference type="Pfam" id="PF23985"/>
    </source>
</evidence>
<dbReference type="InterPro" id="IPR055713">
    <property type="entry name" value="DUF7289"/>
</dbReference>
<keyword evidence="1" id="KW-0472">Membrane</keyword>
<reference evidence="3" key="1">
    <citation type="submission" date="2023-08" db="EMBL/GenBank/DDBJ databases">
        <title>Methanolobus mangrovi sp. nov. and Methanolobus sediminis sp. nov, two novel methylotrophic methanogens isolated from mangrove sediments in China.</title>
        <authorList>
            <person name="Zhou J."/>
        </authorList>
    </citation>
    <scope>NUCLEOTIDE SEQUENCE</scope>
    <source>
        <strain evidence="3">FTZ2</strain>
    </source>
</reference>
<feature type="transmembrane region" description="Helical" evidence="1">
    <location>
        <begin position="12"/>
        <end position="35"/>
    </location>
</feature>
<evidence type="ECO:0000313" key="4">
    <source>
        <dbReference type="Proteomes" id="UP001183006"/>
    </source>
</evidence>
<name>A0AA51YIY1_9EURY</name>
<dbReference type="KEGG" id="mmav:RE476_09180"/>
<evidence type="ECO:0000313" key="3">
    <source>
        <dbReference type="EMBL" id="WMW21559.1"/>
    </source>
</evidence>
<protein>
    <recommendedName>
        <fullName evidence="2">DUF7308 domain-containing protein</fullName>
    </recommendedName>
</protein>
<dbReference type="AlphaFoldDB" id="A0AA51YIY1"/>
<dbReference type="GeneID" id="84230311"/>
<dbReference type="Pfam" id="PF23960">
    <property type="entry name" value="DUF7289"/>
    <property type="match status" value="1"/>
</dbReference>
<keyword evidence="1" id="KW-0812">Transmembrane</keyword>
<gene>
    <name evidence="3" type="ORF">RE476_09180</name>
</gene>
<sequence>MGKNLSGNKLAVSSVVGIVVMLAITLLSIGIMILYTMPAIDSMQDMAKAQKIEQAFTVFDSRTSKAALGESPLQTTELSLMGGNIEVMGDDDAYNESRIMIIGLSSNSTWYNDFYQNRSYWNAWADYENKTDFAGFNASMGKIVYTYNDRIIAYEGGGVWSRYPTGGTIMISPPEFHFNGETLTLPIMQIIGNTSVAGTTDASITVESSNDPEILFPNTNLNSIFVNPLDLDKIIIYIQSEFYDGWADYAETLISTTATLDHANRTAILDLDTVPEMGTFPLIQHFKIQQLNESNPEPIYNFSFYIDVITQDASNFNSVDMTLKATSGGKYLEYNTKKTTIQYIIYTDSAVNPPVQETWVDAGSEFTEYEDPDSNKHSNCTFDLLNETYLMKYDDADGEEYSWDLTSPTTMIPNATIEEDDLQSLNNITQHYFKLMAQEGTIDCTWEQSTNNKVEEIDSEYTLIYDGGGALITFLHVTTNELEATVD</sequence>
<evidence type="ECO:0000256" key="1">
    <source>
        <dbReference type="SAM" id="Phobius"/>
    </source>
</evidence>
<dbReference type="InterPro" id="IPR055732">
    <property type="entry name" value="DUF7308"/>
</dbReference>
<accession>A0AA51YIY1</accession>
<dbReference type="Proteomes" id="UP001183006">
    <property type="component" value="Chromosome"/>
</dbReference>
<keyword evidence="1" id="KW-1133">Transmembrane helix</keyword>
<keyword evidence="4" id="KW-1185">Reference proteome</keyword>
<dbReference type="Pfam" id="PF23985">
    <property type="entry name" value="DUF7308"/>
    <property type="match status" value="1"/>
</dbReference>
<organism evidence="3 4">
    <name type="scientific">Methanolobus mangrovi</name>
    <dbReference type="NCBI Taxonomy" id="3072977"/>
    <lineage>
        <taxon>Archaea</taxon>
        <taxon>Methanobacteriati</taxon>
        <taxon>Methanobacteriota</taxon>
        <taxon>Stenosarchaea group</taxon>
        <taxon>Methanomicrobia</taxon>
        <taxon>Methanosarcinales</taxon>
        <taxon>Methanosarcinaceae</taxon>
        <taxon>Methanolobus</taxon>
    </lineage>
</organism>
<proteinExistence type="predicted"/>